<dbReference type="RefSeq" id="XP_040706733.1">
    <property type="nucleotide sequence ID" value="XM_040840212.1"/>
</dbReference>
<evidence type="ECO:0000313" key="2">
    <source>
        <dbReference type="Proteomes" id="UP000184356"/>
    </source>
</evidence>
<reference evidence="2" key="1">
    <citation type="journal article" date="2017" name="Genome Biol.">
        <title>Comparative genomics reveals high biological diversity and specific adaptations in the industrially and medically important fungal genus Aspergillus.</title>
        <authorList>
            <person name="de Vries R.P."/>
            <person name="Riley R."/>
            <person name="Wiebenga A."/>
            <person name="Aguilar-Osorio G."/>
            <person name="Amillis S."/>
            <person name="Uchima C.A."/>
            <person name="Anderluh G."/>
            <person name="Asadollahi M."/>
            <person name="Askin M."/>
            <person name="Barry K."/>
            <person name="Battaglia E."/>
            <person name="Bayram O."/>
            <person name="Benocci T."/>
            <person name="Braus-Stromeyer S.A."/>
            <person name="Caldana C."/>
            <person name="Canovas D."/>
            <person name="Cerqueira G.C."/>
            <person name="Chen F."/>
            <person name="Chen W."/>
            <person name="Choi C."/>
            <person name="Clum A."/>
            <person name="Dos Santos R.A."/>
            <person name="Damasio A.R."/>
            <person name="Diallinas G."/>
            <person name="Emri T."/>
            <person name="Fekete E."/>
            <person name="Flipphi M."/>
            <person name="Freyberg S."/>
            <person name="Gallo A."/>
            <person name="Gournas C."/>
            <person name="Habgood R."/>
            <person name="Hainaut M."/>
            <person name="Harispe M.L."/>
            <person name="Henrissat B."/>
            <person name="Hilden K.S."/>
            <person name="Hope R."/>
            <person name="Hossain A."/>
            <person name="Karabika E."/>
            <person name="Karaffa L."/>
            <person name="Karanyi Z."/>
            <person name="Krasevec N."/>
            <person name="Kuo A."/>
            <person name="Kusch H."/>
            <person name="LaButti K."/>
            <person name="Lagendijk E.L."/>
            <person name="Lapidus A."/>
            <person name="Levasseur A."/>
            <person name="Lindquist E."/>
            <person name="Lipzen A."/>
            <person name="Logrieco A.F."/>
            <person name="MacCabe A."/>
            <person name="Maekelae M.R."/>
            <person name="Malavazi I."/>
            <person name="Melin P."/>
            <person name="Meyer V."/>
            <person name="Mielnichuk N."/>
            <person name="Miskei M."/>
            <person name="Molnar A.P."/>
            <person name="Mule G."/>
            <person name="Ngan C.Y."/>
            <person name="Orejas M."/>
            <person name="Orosz E."/>
            <person name="Ouedraogo J.P."/>
            <person name="Overkamp K.M."/>
            <person name="Park H.-S."/>
            <person name="Perrone G."/>
            <person name="Piumi F."/>
            <person name="Punt P.J."/>
            <person name="Ram A.F."/>
            <person name="Ramon A."/>
            <person name="Rauscher S."/>
            <person name="Record E."/>
            <person name="Riano-Pachon D.M."/>
            <person name="Robert V."/>
            <person name="Roehrig J."/>
            <person name="Ruller R."/>
            <person name="Salamov A."/>
            <person name="Salih N.S."/>
            <person name="Samson R.A."/>
            <person name="Sandor E."/>
            <person name="Sanguinetti M."/>
            <person name="Schuetze T."/>
            <person name="Sepcic K."/>
            <person name="Shelest E."/>
            <person name="Sherlock G."/>
            <person name="Sophianopoulou V."/>
            <person name="Squina F.M."/>
            <person name="Sun H."/>
            <person name="Susca A."/>
            <person name="Todd R.B."/>
            <person name="Tsang A."/>
            <person name="Unkles S.E."/>
            <person name="van de Wiele N."/>
            <person name="van Rossen-Uffink D."/>
            <person name="Oliveira J.V."/>
            <person name="Vesth T.C."/>
            <person name="Visser J."/>
            <person name="Yu J.-H."/>
            <person name="Zhou M."/>
            <person name="Andersen M.R."/>
            <person name="Archer D.B."/>
            <person name="Baker S.E."/>
            <person name="Benoit I."/>
            <person name="Brakhage A.A."/>
            <person name="Braus G.H."/>
            <person name="Fischer R."/>
            <person name="Frisvad J.C."/>
            <person name="Goldman G.H."/>
            <person name="Houbraken J."/>
            <person name="Oakley B."/>
            <person name="Pocsi I."/>
            <person name="Scazzocchio C."/>
            <person name="Seiboth B."/>
            <person name="vanKuyk P.A."/>
            <person name="Wortman J."/>
            <person name="Dyer P.S."/>
            <person name="Grigoriev I.V."/>
        </authorList>
    </citation>
    <scope>NUCLEOTIDE SEQUENCE [LARGE SCALE GENOMIC DNA]</scope>
    <source>
        <strain evidence="2">CBS 593.65</strain>
    </source>
</reference>
<gene>
    <name evidence="1" type="ORF">ASPSYDRAFT_1168642</name>
</gene>
<sequence>MTSATLRDRLHSLWYCLTDPNIDRCLDSDLIVPSKFLTDNNIDLTLDDLSFMATPEAYKMEPPFLFESHSSTIIMDHPIDLKDEFFTHAEEAGIPEPDPSPVVRLESVFSQERPPFYRGCSVAHYIDNWVMGGDPHALNTETCGLQRSGPSIDIQWETYIYEYGAQTPIGTTRYPHLILLGAQSCNGKDNSICLGELTTIVTAMRCRAYQPAIFDENAILVGDVEQSVDGNPMPDDERELVFKNEKRFPVIMVSLVGPQHYRFIYACMDGSKLYIKMSPCHKIVPENEATLHGIAGVLLSDPLVEDPEHRRETPWWQEYVDHRGYGHCSLQ</sequence>
<accession>A0A1L9TU15</accession>
<keyword evidence="2" id="KW-1185">Reference proteome</keyword>
<dbReference type="STRING" id="1036612.A0A1L9TU15"/>
<dbReference type="GeneID" id="63756285"/>
<dbReference type="Proteomes" id="UP000184356">
    <property type="component" value="Unassembled WGS sequence"/>
</dbReference>
<organism evidence="1 2">
    <name type="scientific">Aspergillus sydowii CBS 593.65</name>
    <dbReference type="NCBI Taxonomy" id="1036612"/>
    <lineage>
        <taxon>Eukaryota</taxon>
        <taxon>Fungi</taxon>
        <taxon>Dikarya</taxon>
        <taxon>Ascomycota</taxon>
        <taxon>Pezizomycotina</taxon>
        <taxon>Eurotiomycetes</taxon>
        <taxon>Eurotiomycetidae</taxon>
        <taxon>Eurotiales</taxon>
        <taxon>Aspergillaceae</taxon>
        <taxon>Aspergillus</taxon>
        <taxon>Aspergillus subgen. Nidulantes</taxon>
    </lineage>
</organism>
<dbReference type="VEuPathDB" id="FungiDB:ASPSYDRAFT_1168642"/>
<protein>
    <submittedName>
        <fullName evidence="1">Uncharacterized protein</fullName>
    </submittedName>
</protein>
<name>A0A1L9TU15_9EURO</name>
<evidence type="ECO:0000313" key="1">
    <source>
        <dbReference type="EMBL" id="OJJ62927.1"/>
    </source>
</evidence>
<dbReference type="EMBL" id="KV878583">
    <property type="protein sequence ID" value="OJJ62927.1"/>
    <property type="molecule type" value="Genomic_DNA"/>
</dbReference>
<dbReference type="OrthoDB" id="4436899at2759"/>
<proteinExistence type="predicted"/>
<dbReference type="AlphaFoldDB" id="A0A1L9TU15"/>